<gene>
    <name evidence="2" type="ORF">RBSWK_05566</name>
</gene>
<keyword evidence="1" id="KW-0472">Membrane</keyword>
<keyword evidence="1" id="KW-1133">Transmembrane helix</keyword>
<proteinExistence type="predicted"/>
<keyword evidence="1" id="KW-0812">Transmembrane</keyword>
<accession>L7C9N9</accession>
<name>L7C9N9_RHOBT</name>
<organism evidence="2 3">
    <name type="scientific">Rhodopirellula baltica SWK14</name>
    <dbReference type="NCBI Taxonomy" id="993516"/>
    <lineage>
        <taxon>Bacteria</taxon>
        <taxon>Pseudomonadati</taxon>
        <taxon>Planctomycetota</taxon>
        <taxon>Planctomycetia</taxon>
        <taxon>Pirellulales</taxon>
        <taxon>Pirellulaceae</taxon>
        <taxon>Rhodopirellula</taxon>
    </lineage>
</organism>
<evidence type="ECO:0000256" key="1">
    <source>
        <dbReference type="SAM" id="Phobius"/>
    </source>
</evidence>
<dbReference type="AlphaFoldDB" id="L7C9N9"/>
<comment type="caution">
    <text evidence="2">The sequence shown here is derived from an EMBL/GenBank/DDBJ whole genome shotgun (WGS) entry which is preliminary data.</text>
</comment>
<evidence type="ECO:0008006" key="4">
    <source>
        <dbReference type="Google" id="ProtNLM"/>
    </source>
</evidence>
<evidence type="ECO:0000313" key="3">
    <source>
        <dbReference type="Proteomes" id="UP000010959"/>
    </source>
</evidence>
<feature type="transmembrane region" description="Helical" evidence="1">
    <location>
        <begin position="93"/>
        <end position="115"/>
    </location>
</feature>
<protein>
    <recommendedName>
        <fullName evidence="4">Transmembrane protein</fullName>
    </recommendedName>
</protein>
<feature type="transmembrane region" description="Helical" evidence="1">
    <location>
        <begin position="127"/>
        <end position="146"/>
    </location>
</feature>
<dbReference type="EMBL" id="AMWG01000154">
    <property type="protein sequence ID" value="ELP30510.1"/>
    <property type="molecule type" value="Genomic_DNA"/>
</dbReference>
<sequence length="150" mass="16850">MRGTIACTGVRESAGFQIENLSRVPGDACRSLNREAITLRREFLENPYIPPDGERTDDRSFVFRVDLLIASFITLAILAVASDGCRKMPLLHLFLIPIPLCLITFYKAIATLPTWVSARTDAIETYVTGWVVLLILGAITCCLEWWSDWN</sequence>
<feature type="transmembrane region" description="Helical" evidence="1">
    <location>
        <begin position="61"/>
        <end position="81"/>
    </location>
</feature>
<evidence type="ECO:0000313" key="2">
    <source>
        <dbReference type="EMBL" id="ELP30510.1"/>
    </source>
</evidence>
<reference evidence="2 3" key="1">
    <citation type="journal article" date="2013" name="Mar. Genomics">
        <title>Expression of sulfatases in Rhodopirellula baltica and the diversity of sulfatases in the genus Rhodopirellula.</title>
        <authorList>
            <person name="Wegner C.E."/>
            <person name="Richter-Heitmann T."/>
            <person name="Klindworth A."/>
            <person name="Klockow C."/>
            <person name="Richter M."/>
            <person name="Achstetter T."/>
            <person name="Glockner F.O."/>
            <person name="Harder J."/>
        </authorList>
    </citation>
    <scope>NUCLEOTIDE SEQUENCE [LARGE SCALE GENOMIC DNA]</scope>
    <source>
        <strain evidence="2 3">SWK14</strain>
    </source>
</reference>
<dbReference type="Proteomes" id="UP000010959">
    <property type="component" value="Unassembled WGS sequence"/>
</dbReference>